<reference evidence="2" key="2">
    <citation type="submission" date="2025-09" db="UniProtKB">
        <authorList>
            <consortium name="Ensembl"/>
        </authorList>
    </citation>
    <scope>IDENTIFICATION</scope>
</reference>
<dbReference type="GeneTree" id="ENSGT00860000136082"/>
<accession>A0A8C6GW17</accession>
<sequence length="71" mass="8156">MHWFKRRLLKTAREKPVKRKGSKSSNFSSLICYTDQKEESPQPTSLSVQRIHSLQPHATLKGDSSVCEEAR</sequence>
<protein>
    <submittedName>
        <fullName evidence="2">Predicted gene 10401</fullName>
    </submittedName>
</protein>
<evidence type="ECO:0000313" key="3">
    <source>
        <dbReference type="Proteomes" id="UP000694415"/>
    </source>
</evidence>
<reference evidence="2" key="1">
    <citation type="submission" date="2025-08" db="UniProtKB">
        <authorList>
            <consortium name="Ensembl"/>
        </authorList>
    </citation>
    <scope>IDENTIFICATION</scope>
</reference>
<dbReference type="AlphaFoldDB" id="A0A8C6GW17"/>
<dbReference type="SMR" id="A0A8C6GW17"/>
<feature type="region of interest" description="Disordered" evidence="1">
    <location>
        <begin position="1"/>
        <end position="26"/>
    </location>
</feature>
<dbReference type="Ensembl" id="ENSMSIT00000015201.1">
    <property type="protein sequence ID" value="ENSMSIP00000011977.1"/>
    <property type="gene ID" value="ENSMSIG00000010449.1"/>
</dbReference>
<evidence type="ECO:0000256" key="1">
    <source>
        <dbReference type="SAM" id="MobiDB-lite"/>
    </source>
</evidence>
<dbReference type="Proteomes" id="UP000694415">
    <property type="component" value="Unplaced"/>
</dbReference>
<proteinExistence type="predicted"/>
<keyword evidence="3" id="KW-1185">Reference proteome</keyword>
<name>A0A8C6GW17_MUSSI</name>
<feature type="compositionally biased region" description="Basic residues" evidence="1">
    <location>
        <begin position="1"/>
        <end position="22"/>
    </location>
</feature>
<organism evidence="2 3">
    <name type="scientific">Mus spicilegus</name>
    <name type="common">Mound-building mouse</name>
    <dbReference type="NCBI Taxonomy" id="10103"/>
    <lineage>
        <taxon>Eukaryota</taxon>
        <taxon>Metazoa</taxon>
        <taxon>Chordata</taxon>
        <taxon>Craniata</taxon>
        <taxon>Vertebrata</taxon>
        <taxon>Euteleostomi</taxon>
        <taxon>Mammalia</taxon>
        <taxon>Eutheria</taxon>
        <taxon>Euarchontoglires</taxon>
        <taxon>Glires</taxon>
        <taxon>Rodentia</taxon>
        <taxon>Myomorpha</taxon>
        <taxon>Muroidea</taxon>
        <taxon>Muridae</taxon>
        <taxon>Murinae</taxon>
        <taxon>Mus</taxon>
        <taxon>Mus</taxon>
    </lineage>
</organism>
<evidence type="ECO:0000313" key="2">
    <source>
        <dbReference type="Ensembl" id="ENSMSIP00000011977.1"/>
    </source>
</evidence>